<gene>
    <name evidence="5" type="ORF">FB474_0718</name>
</gene>
<dbReference type="Gene3D" id="2.130.10.130">
    <property type="entry name" value="Integrin alpha, N-terminal"/>
    <property type="match status" value="2"/>
</dbReference>
<dbReference type="Pfam" id="PF13517">
    <property type="entry name" value="FG-GAP_3"/>
    <property type="match status" value="3"/>
</dbReference>
<dbReference type="PANTHER" id="PTHR44103">
    <property type="entry name" value="PROPROTEIN CONVERTASE P"/>
    <property type="match status" value="1"/>
</dbReference>
<dbReference type="PANTHER" id="PTHR44103:SF1">
    <property type="entry name" value="PROPROTEIN CONVERTASE P"/>
    <property type="match status" value="1"/>
</dbReference>
<dbReference type="GO" id="GO:0008270">
    <property type="term" value="F:zinc ion binding"/>
    <property type="evidence" value="ECO:0007669"/>
    <property type="project" value="InterPro"/>
</dbReference>
<feature type="domain" description="Peptidoglycan recognition protein family" evidence="4">
    <location>
        <begin position="222"/>
        <end position="368"/>
    </location>
</feature>
<dbReference type="CDD" id="cd06583">
    <property type="entry name" value="PGRP"/>
    <property type="match status" value="1"/>
</dbReference>
<dbReference type="SUPFAM" id="SSF55846">
    <property type="entry name" value="N-acetylmuramoyl-L-alanine amidase-like"/>
    <property type="match status" value="1"/>
</dbReference>
<feature type="compositionally biased region" description="Basic and acidic residues" evidence="2">
    <location>
        <begin position="140"/>
        <end position="153"/>
    </location>
</feature>
<dbReference type="AlphaFoldDB" id="A0A542ZG87"/>
<dbReference type="SUPFAM" id="SSF69318">
    <property type="entry name" value="Integrin alpha N-terminal domain"/>
    <property type="match status" value="2"/>
</dbReference>
<dbReference type="InterPro" id="IPR013517">
    <property type="entry name" value="FG-GAP"/>
</dbReference>
<dbReference type="Proteomes" id="UP000319514">
    <property type="component" value="Unassembled WGS sequence"/>
</dbReference>
<proteinExistence type="predicted"/>
<feature type="region of interest" description="Disordered" evidence="2">
    <location>
        <begin position="136"/>
        <end position="162"/>
    </location>
</feature>
<keyword evidence="1" id="KW-0732">Signal</keyword>
<protein>
    <submittedName>
        <fullName evidence="5">VCBS repeat protein</fullName>
    </submittedName>
</protein>
<feature type="domain" description="N-acetylmuramoyl-L-alanine amidase" evidence="3">
    <location>
        <begin position="234"/>
        <end position="385"/>
    </location>
</feature>
<dbReference type="InterPro" id="IPR036505">
    <property type="entry name" value="Amidase/PGRP_sf"/>
</dbReference>
<dbReference type="InterPro" id="IPR006619">
    <property type="entry name" value="PGRP_domain_met/bac"/>
</dbReference>
<dbReference type="SMART" id="SM00644">
    <property type="entry name" value="Ami_2"/>
    <property type="match status" value="1"/>
</dbReference>
<dbReference type="InterPro" id="IPR002502">
    <property type="entry name" value="Amidase_domain"/>
</dbReference>
<evidence type="ECO:0000256" key="2">
    <source>
        <dbReference type="SAM" id="MobiDB-lite"/>
    </source>
</evidence>
<dbReference type="EMBL" id="VFOQ01000001">
    <property type="protein sequence ID" value="TQL59364.1"/>
    <property type="molecule type" value="Genomic_DNA"/>
</dbReference>
<dbReference type="Pfam" id="PF01510">
    <property type="entry name" value="Amidase_2"/>
    <property type="match status" value="1"/>
</dbReference>
<accession>A0A542ZG87</accession>
<keyword evidence="6" id="KW-1185">Reference proteome</keyword>
<sequence length="925" mass="95874">MVSKAGADGARAGRDASRRPRHRHALRVATLSLALAGVPLVSGLPQLSTASTPHPVAPSRHAVSFPSVAAPRAQARTVGPAPQAASPAPVTSTEVTAPAQDVPGGVAVVGVTWPDSSSVSATDQFQIRTLTDKGWGGWEQLDRDSSHGPDGAEAKAAAAAAEHGTQPYVVAGATKFEVRAVFPDGSEPTSASVQVVDPGTSTADATVATSQPGAAAAAGARPTIYTRAQWGADESLRRAAPDYGQVQVAYVHHTDSSNNYTAAQVPAIIRGIYAYHVQGEGWNDIGYNFLVDRFGRIWEGRYGGVDRPVVGAHTLNYNSWSTGASGIGNFVSTAPPQAMVDAFKRLFAWKLGISGIPATGTVFARDKWFNRISGHRDAFQTTCPGQLLYNRLSEIRSGTAALEGYLAPATTGRDWDRNGSAELLSYPGTTSPDVVSGPVSVLWSAPRQPVENGVAIGSGWNALRNATLTPDLTGDGKPDIVAQDPRNNLLRVYSGDGTGGFAGVAYRGKGWNAITRIVAAGDRDGDGHNDLLATNTNGDLILYRGDGAGWVVGGQVIGRGWNSIGSITSAGDLNGDHIPDLLATRKSDGAQLMYAGRSDGTTANGVVWGTGWGSLSPVIGGADLDKDGQPDLFAREPGGVMRTYYADGSGRSVRMNRWGAGWNGLNQMSTGVDWDGDGNADIVANASGTAGGQLRLYAGRGTRDFMKATASVPSIPGADLVRMVGDVNGDGYPDAIARVGTDDTLDLMLGQSNGTFGAPRVIGNGWEAFDLVEPAADLDYDGVPDLLARDASGNLLLYPFHRDGSFGPRVTLGVGWQGMASVVGVGAFNNDANGDVVALRASDHALVLYRGDGATALQDSFVMATGQDDLVQLVGVSDYNGDGAADLIARSANGDLWLYTGNGAGGLNPGRQPLHGGEGAGHVIG</sequence>
<dbReference type="GO" id="GO:0008745">
    <property type="term" value="F:N-acetylmuramoyl-L-alanine amidase activity"/>
    <property type="evidence" value="ECO:0007669"/>
    <property type="project" value="InterPro"/>
</dbReference>
<evidence type="ECO:0000313" key="5">
    <source>
        <dbReference type="EMBL" id="TQL59364.1"/>
    </source>
</evidence>
<comment type="caution">
    <text evidence="5">The sequence shown here is derived from an EMBL/GenBank/DDBJ whole genome shotgun (WGS) entry which is preliminary data.</text>
</comment>
<dbReference type="InterPro" id="IPR028994">
    <property type="entry name" value="Integrin_alpha_N"/>
</dbReference>
<evidence type="ECO:0000313" key="6">
    <source>
        <dbReference type="Proteomes" id="UP000319514"/>
    </source>
</evidence>
<organism evidence="5 6">
    <name type="scientific">Oryzihumus leptocrescens</name>
    <dbReference type="NCBI Taxonomy" id="297536"/>
    <lineage>
        <taxon>Bacteria</taxon>
        <taxon>Bacillati</taxon>
        <taxon>Actinomycetota</taxon>
        <taxon>Actinomycetes</taxon>
        <taxon>Micrococcales</taxon>
        <taxon>Intrasporangiaceae</taxon>
        <taxon>Oryzihumus</taxon>
    </lineage>
</organism>
<feature type="region of interest" description="Disordered" evidence="2">
    <location>
        <begin position="1"/>
        <end position="22"/>
    </location>
</feature>
<evidence type="ECO:0000259" key="4">
    <source>
        <dbReference type="SMART" id="SM00701"/>
    </source>
</evidence>
<dbReference type="GO" id="GO:0009253">
    <property type="term" value="P:peptidoglycan catabolic process"/>
    <property type="evidence" value="ECO:0007669"/>
    <property type="project" value="InterPro"/>
</dbReference>
<evidence type="ECO:0000256" key="1">
    <source>
        <dbReference type="ARBA" id="ARBA00022729"/>
    </source>
</evidence>
<dbReference type="Gene3D" id="3.40.80.10">
    <property type="entry name" value="Peptidoglycan recognition protein-like"/>
    <property type="match status" value="1"/>
</dbReference>
<name>A0A542ZG87_9MICO</name>
<feature type="compositionally biased region" description="Low complexity" evidence="2">
    <location>
        <begin position="1"/>
        <end position="10"/>
    </location>
</feature>
<reference evidence="5 6" key="1">
    <citation type="submission" date="2019-06" db="EMBL/GenBank/DDBJ databases">
        <title>Sequencing the genomes of 1000 actinobacteria strains.</title>
        <authorList>
            <person name="Klenk H.-P."/>
        </authorList>
    </citation>
    <scope>NUCLEOTIDE SEQUENCE [LARGE SCALE GENOMIC DNA]</scope>
    <source>
        <strain evidence="5 6">DSM 18082</strain>
    </source>
</reference>
<evidence type="ECO:0000259" key="3">
    <source>
        <dbReference type="SMART" id="SM00644"/>
    </source>
</evidence>
<dbReference type="SMART" id="SM00701">
    <property type="entry name" value="PGRP"/>
    <property type="match status" value="1"/>
</dbReference>